<keyword evidence="5 10" id="KW-1133">Transmembrane helix</keyword>
<evidence type="ECO:0000256" key="9">
    <source>
        <dbReference type="SAM" id="MobiDB-lite"/>
    </source>
</evidence>
<dbReference type="AlphaFoldDB" id="A0A7C8MYV2"/>
<feature type="transmembrane region" description="Helical" evidence="10">
    <location>
        <begin position="135"/>
        <end position="153"/>
    </location>
</feature>
<keyword evidence="4 10" id="KW-0812">Transmembrane</keyword>
<feature type="transmembrane region" description="Helical" evidence="10">
    <location>
        <begin position="352"/>
        <end position="371"/>
    </location>
</feature>
<evidence type="ECO:0000256" key="1">
    <source>
        <dbReference type="ARBA" id="ARBA00004141"/>
    </source>
</evidence>
<keyword evidence="6 10" id="KW-0472">Membrane</keyword>
<evidence type="ECO:0000256" key="6">
    <source>
        <dbReference type="ARBA" id="ARBA00023136"/>
    </source>
</evidence>
<reference evidence="12 13" key="1">
    <citation type="submission" date="2019-12" db="EMBL/GenBank/DDBJ databases">
        <title>Draft genome sequence of the ascomycete Xylaria multiplex DSM 110363.</title>
        <authorList>
            <person name="Buettner E."/>
            <person name="Kellner H."/>
        </authorList>
    </citation>
    <scope>NUCLEOTIDE SEQUENCE [LARGE SCALE GENOMIC DNA]</scope>
    <source>
        <strain evidence="12 13">DSM 110363</strain>
    </source>
</reference>
<protein>
    <recommendedName>
        <fullName evidence="11">Major facilitator superfamily (MFS) profile domain-containing protein</fullName>
    </recommendedName>
</protein>
<dbReference type="Gene3D" id="1.20.1250.20">
    <property type="entry name" value="MFS general substrate transporter like domains"/>
    <property type="match status" value="1"/>
</dbReference>
<dbReference type="PROSITE" id="PS50850">
    <property type="entry name" value="MFS"/>
    <property type="match status" value="1"/>
</dbReference>
<dbReference type="InterPro" id="IPR005828">
    <property type="entry name" value="MFS_sugar_transport-like"/>
</dbReference>
<dbReference type="OrthoDB" id="6612291at2759"/>
<feature type="transmembrane region" description="Helical" evidence="10">
    <location>
        <begin position="406"/>
        <end position="433"/>
    </location>
</feature>
<dbReference type="NCBIfam" id="TIGR00879">
    <property type="entry name" value="SP"/>
    <property type="match status" value="1"/>
</dbReference>
<evidence type="ECO:0000256" key="10">
    <source>
        <dbReference type="SAM" id="Phobius"/>
    </source>
</evidence>
<dbReference type="InParanoid" id="A0A7C8MYV2"/>
<dbReference type="SUPFAM" id="SSF103473">
    <property type="entry name" value="MFS general substrate transporter"/>
    <property type="match status" value="1"/>
</dbReference>
<proteinExistence type="inferred from homology"/>
<keyword evidence="7" id="KW-0462">Maltose metabolism</keyword>
<feature type="domain" description="Major facilitator superfamily (MFS) profile" evidence="11">
    <location>
        <begin position="58"/>
        <end position="501"/>
    </location>
</feature>
<evidence type="ECO:0000259" key="11">
    <source>
        <dbReference type="PROSITE" id="PS50850"/>
    </source>
</evidence>
<dbReference type="InterPro" id="IPR020846">
    <property type="entry name" value="MFS_dom"/>
</dbReference>
<keyword evidence="13" id="KW-1185">Reference proteome</keyword>
<evidence type="ECO:0000256" key="8">
    <source>
        <dbReference type="RuleBase" id="RU003346"/>
    </source>
</evidence>
<feature type="transmembrane region" description="Helical" evidence="10">
    <location>
        <begin position="193"/>
        <end position="212"/>
    </location>
</feature>
<dbReference type="PANTHER" id="PTHR48022">
    <property type="entry name" value="PLASTIDIC GLUCOSE TRANSPORTER 4"/>
    <property type="match status" value="1"/>
</dbReference>
<keyword evidence="3 8" id="KW-0813">Transport</keyword>
<feature type="transmembrane region" description="Helical" evidence="10">
    <location>
        <begin position="159"/>
        <end position="181"/>
    </location>
</feature>
<feature type="transmembrane region" description="Helical" evidence="10">
    <location>
        <begin position="316"/>
        <end position="340"/>
    </location>
</feature>
<sequence>MESPSNPSTGNATSGPDDGYTTNLRYGSIIGEARTATAQEHTMTLWQGIHLYPKAIAWSMMISMAVVMEGFDNALIGSFYAFPPFQKKYGEKLTDGTYGLTAPWQAGLSGAMNAGQVLGLLLNGAISEPLGFKKTMLAALFSTVTLVPLLFFAQNKETLLAGELLLGLPLGIFQTLTTAYASEVCPVVLRSYLTTYVNLSWVIGQLLALSVLNGLVETPTEWSYRIPFAVEWVWPAIILSVVVFAPESPWWHVRHDNPQRALDCLHRLIGKGSQVDFDAKQTISMMVHTNEIEKDMLAGTSYSDCFRGVNSRRTCINCLITTSQALCGAGLMAYSTYFYLQAGLPTQLSFTLSAVQYALGFFGTLLSLPLVSYFGRRTLFVTGLFILTTILSIIGFLAVWDERPSISLAIGSFLLAFVFAYNCTVGAPGYVLVSEIPSTRLRSKTLVISRTLYNILCIVNSIIIPYMLNPTAWNWKGKTGFFLGWTVFYVRATLLLLSPRN</sequence>
<feature type="transmembrane region" description="Helical" evidence="10">
    <location>
        <begin position="378"/>
        <end position="400"/>
    </location>
</feature>
<evidence type="ECO:0000256" key="3">
    <source>
        <dbReference type="ARBA" id="ARBA00022448"/>
    </source>
</evidence>
<feature type="transmembrane region" description="Helical" evidence="10">
    <location>
        <begin position="445"/>
        <end position="468"/>
    </location>
</feature>
<comment type="subcellular location">
    <subcellularLocation>
        <location evidence="1">Membrane</location>
        <topology evidence="1">Multi-pass membrane protein</topology>
    </subcellularLocation>
</comment>
<dbReference type="EMBL" id="WUBL01000162">
    <property type="protein sequence ID" value="KAF2964196.1"/>
    <property type="molecule type" value="Genomic_DNA"/>
</dbReference>
<evidence type="ECO:0000313" key="12">
    <source>
        <dbReference type="EMBL" id="KAF2964196.1"/>
    </source>
</evidence>
<evidence type="ECO:0000256" key="4">
    <source>
        <dbReference type="ARBA" id="ARBA00022692"/>
    </source>
</evidence>
<dbReference type="GO" id="GO:0016020">
    <property type="term" value="C:membrane"/>
    <property type="evidence" value="ECO:0007669"/>
    <property type="project" value="UniProtKB-SubCell"/>
</dbReference>
<evidence type="ECO:0000256" key="2">
    <source>
        <dbReference type="ARBA" id="ARBA00010992"/>
    </source>
</evidence>
<dbReference type="InterPro" id="IPR003663">
    <property type="entry name" value="Sugar/inositol_transpt"/>
</dbReference>
<organism evidence="12 13">
    <name type="scientific">Xylaria multiplex</name>
    <dbReference type="NCBI Taxonomy" id="323545"/>
    <lineage>
        <taxon>Eukaryota</taxon>
        <taxon>Fungi</taxon>
        <taxon>Dikarya</taxon>
        <taxon>Ascomycota</taxon>
        <taxon>Pezizomycotina</taxon>
        <taxon>Sordariomycetes</taxon>
        <taxon>Xylariomycetidae</taxon>
        <taxon>Xylariales</taxon>
        <taxon>Xylariaceae</taxon>
        <taxon>Xylaria</taxon>
    </lineage>
</organism>
<feature type="transmembrane region" description="Helical" evidence="10">
    <location>
        <begin position="480"/>
        <end position="497"/>
    </location>
</feature>
<gene>
    <name evidence="12" type="ORF">GQX73_g9372</name>
</gene>
<dbReference type="PANTHER" id="PTHR48022:SF5">
    <property type="entry name" value="ALPHA-GLUCOSIDES PERMEASE MPH2-RELATED"/>
    <property type="match status" value="1"/>
</dbReference>
<feature type="transmembrane region" description="Helical" evidence="10">
    <location>
        <begin position="55"/>
        <end position="82"/>
    </location>
</feature>
<name>A0A7C8MYV2_9PEZI</name>
<dbReference type="GO" id="GO:0005351">
    <property type="term" value="F:carbohydrate:proton symporter activity"/>
    <property type="evidence" value="ECO:0007669"/>
    <property type="project" value="TreeGrafter"/>
</dbReference>
<comment type="caution">
    <text evidence="12">The sequence shown here is derived from an EMBL/GenBank/DDBJ whole genome shotgun (WGS) entry which is preliminary data.</text>
</comment>
<evidence type="ECO:0000256" key="7">
    <source>
        <dbReference type="ARBA" id="ARBA00026248"/>
    </source>
</evidence>
<dbReference type="InterPro" id="IPR005829">
    <property type="entry name" value="Sugar_transporter_CS"/>
</dbReference>
<dbReference type="FunFam" id="1.20.1250.20:FF:000078">
    <property type="entry name" value="MFS maltose transporter, putative"/>
    <property type="match status" value="1"/>
</dbReference>
<feature type="region of interest" description="Disordered" evidence="9">
    <location>
        <begin position="1"/>
        <end position="20"/>
    </location>
</feature>
<dbReference type="Pfam" id="PF00083">
    <property type="entry name" value="Sugar_tr"/>
    <property type="match status" value="1"/>
</dbReference>
<evidence type="ECO:0000313" key="13">
    <source>
        <dbReference type="Proteomes" id="UP000481858"/>
    </source>
</evidence>
<dbReference type="PROSITE" id="PS00217">
    <property type="entry name" value="SUGAR_TRANSPORT_2"/>
    <property type="match status" value="1"/>
</dbReference>
<dbReference type="InterPro" id="IPR036259">
    <property type="entry name" value="MFS_trans_sf"/>
</dbReference>
<feature type="transmembrane region" description="Helical" evidence="10">
    <location>
        <begin position="102"/>
        <end position="123"/>
    </location>
</feature>
<comment type="similarity">
    <text evidence="2 8">Belongs to the major facilitator superfamily. Sugar transporter (TC 2.A.1.1) family.</text>
</comment>
<dbReference type="InterPro" id="IPR050360">
    <property type="entry name" value="MFS_Sugar_Transporters"/>
</dbReference>
<accession>A0A7C8MYV2</accession>
<dbReference type="Proteomes" id="UP000481858">
    <property type="component" value="Unassembled WGS sequence"/>
</dbReference>
<evidence type="ECO:0000256" key="5">
    <source>
        <dbReference type="ARBA" id="ARBA00022989"/>
    </source>
</evidence>
<dbReference type="GO" id="GO:0000023">
    <property type="term" value="P:maltose metabolic process"/>
    <property type="evidence" value="ECO:0007669"/>
    <property type="project" value="UniProtKB-KW"/>
</dbReference>